<feature type="compositionally biased region" description="Basic and acidic residues" evidence="1">
    <location>
        <begin position="14"/>
        <end position="26"/>
    </location>
</feature>
<evidence type="ECO:0000313" key="3">
    <source>
        <dbReference type="Proteomes" id="UP000017836"/>
    </source>
</evidence>
<dbReference type="Gramene" id="ERN16571">
    <property type="protein sequence ID" value="ERN16571"/>
    <property type="gene ID" value="AMTR_s00031p00186750"/>
</dbReference>
<dbReference type="EMBL" id="KI392442">
    <property type="protein sequence ID" value="ERN16571.1"/>
    <property type="molecule type" value="Genomic_DNA"/>
</dbReference>
<name>U5CTJ1_AMBTC</name>
<dbReference type="HOGENOM" id="CLU_1761228_0_0_1"/>
<reference evidence="3" key="1">
    <citation type="journal article" date="2013" name="Science">
        <title>The Amborella genome and the evolution of flowering plants.</title>
        <authorList>
            <consortium name="Amborella Genome Project"/>
        </authorList>
    </citation>
    <scope>NUCLEOTIDE SEQUENCE [LARGE SCALE GENOMIC DNA]</scope>
</reference>
<proteinExistence type="predicted"/>
<sequence length="148" mass="17156">MLEGFASGGSARLCEQRAEKKEESCVEHTEKREALRGLREALPEVARGCKRLKERLSEGCERLREAQAKTLREEAMRDFSFAWDKILSSRPRETSVKPLRYLLKQRRHLRNLASPLKDDLVAAKAKKKQESCVEHTENLLFLLFEEQT</sequence>
<evidence type="ECO:0000256" key="1">
    <source>
        <dbReference type="SAM" id="MobiDB-lite"/>
    </source>
</evidence>
<accession>U5CTJ1</accession>
<organism evidence="2 3">
    <name type="scientific">Amborella trichopoda</name>
    <dbReference type="NCBI Taxonomy" id="13333"/>
    <lineage>
        <taxon>Eukaryota</taxon>
        <taxon>Viridiplantae</taxon>
        <taxon>Streptophyta</taxon>
        <taxon>Embryophyta</taxon>
        <taxon>Tracheophyta</taxon>
        <taxon>Spermatophyta</taxon>
        <taxon>Magnoliopsida</taxon>
        <taxon>Amborellales</taxon>
        <taxon>Amborellaceae</taxon>
        <taxon>Amborella</taxon>
    </lineage>
</organism>
<protein>
    <submittedName>
        <fullName evidence="2">Uncharacterized protein</fullName>
    </submittedName>
</protein>
<evidence type="ECO:0000313" key="2">
    <source>
        <dbReference type="EMBL" id="ERN16571.1"/>
    </source>
</evidence>
<dbReference type="AlphaFoldDB" id="U5CTJ1"/>
<feature type="region of interest" description="Disordered" evidence="1">
    <location>
        <begin position="1"/>
        <end position="26"/>
    </location>
</feature>
<gene>
    <name evidence="2" type="ORF">AMTR_s00031p00186750</name>
</gene>
<keyword evidence="3" id="KW-1185">Reference proteome</keyword>
<dbReference type="Proteomes" id="UP000017836">
    <property type="component" value="Unassembled WGS sequence"/>
</dbReference>